<sequence>MDCEAVQVWYSVILLTVVDHRYCFRYMNAGAPGRRHDAYVYGRSWLCQKIERGLLSFPVAIIEHYPRPYRCTGELSLGEVRPSLPAYGACSPAARCRSRLPWKGTTSPLRNSEGSPFSKHGKTRERNHTQPASRERNEAGKRSVTLLYDTSQLRAGCRRCYALTIESSYNRAAASTRKPAARTGFSPH</sequence>
<comment type="caution">
    <text evidence="2">The sequence shown here is derived from an EMBL/GenBank/DDBJ whole genome shotgun (WGS) entry which is preliminary data.</text>
</comment>
<reference evidence="2" key="2">
    <citation type="submission" date="2021-09" db="EMBL/GenBank/DDBJ databases">
        <authorList>
            <person name="Jia N."/>
            <person name="Wang J."/>
            <person name="Shi W."/>
            <person name="Du L."/>
            <person name="Sun Y."/>
            <person name="Zhan W."/>
            <person name="Jiang J."/>
            <person name="Wang Q."/>
            <person name="Zhang B."/>
            <person name="Ji P."/>
            <person name="Sakyi L.B."/>
            <person name="Cui X."/>
            <person name="Yuan T."/>
            <person name="Jiang B."/>
            <person name="Yang W."/>
            <person name="Lam T.T.-Y."/>
            <person name="Chang Q."/>
            <person name="Ding S."/>
            <person name="Wang X."/>
            <person name="Zhu J."/>
            <person name="Ruan X."/>
            <person name="Zhao L."/>
            <person name="Wei J."/>
            <person name="Que T."/>
            <person name="Du C."/>
            <person name="Cheng J."/>
            <person name="Dai P."/>
            <person name="Han X."/>
            <person name="Huang E."/>
            <person name="Gao Y."/>
            <person name="Liu J."/>
            <person name="Shao H."/>
            <person name="Ye R."/>
            <person name="Li L."/>
            <person name="Wei W."/>
            <person name="Wang X."/>
            <person name="Wang C."/>
            <person name="Huo Q."/>
            <person name="Li W."/>
            <person name="Guo W."/>
            <person name="Chen H."/>
            <person name="Chen S."/>
            <person name="Zhou L."/>
            <person name="Zhou L."/>
            <person name="Ni X."/>
            <person name="Tian J."/>
            <person name="Zhou Y."/>
            <person name="Sheng Y."/>
            <person name="Liu T."/>
            <person name="Pan Y."/>
            <person name="Xia L."/>
            <person name="Li J."/>
            <person name="Zhao F."/>
            <person name="Cao W."/>
        </authorList>
    </citation>
    <scope>NUCLEOTIDE SEQUENCE</scope>
    <source>
        <strain evidence="2">Rsan-2018</strain>
        <tissue evidence="2">Larvae</tissue>
    </source>
</reference>
<reference evidence="2" key="1">
    <citation type="journal article" date="2020" name="Cell">
        <title>Large-Scale Comparative Analyses of Tick Genomes Elucidate Their Genetic Diversity and Vector Capacities.</title>
        <authorList>
            <consortium name="Tick Genome and Microbiome Consortium (TIGMIC)"/>
            <person name="Jia N."/>
            <person name="Wang J."/>
            <person name="Shi W."/>
            <person name="Du L."/>
            <person name="Sun Y."/>
            <person name="Zhan W."/>
            <person name="Jiang J.F."/>
            <person name="Wang Q."/>
            <person name="Zhang B."/>
            <person name="Ji P."/>
            <person name="Bell-Sakyi L."/>
            <person name="Cui X.M."/>
            <person name="Yuan T.T."/>
            <person name="Jiang B.G."/>
            <person name="Yang W.F."/>
            <person name="Lam T.T."/>
            <person name="Chang Q.C."/>
            <person name="Ding S.J."/>
            <person name="Wang X.J."/>
            <person name="Zhu J.G."/>
            <person name="Ruan X.D."/>
            <person name="Zhao L."/>
            <person name="Wei J.T."/>
            <person name="Ye R.Z."/>
            <person name="Que T.C."/>
            <person name="Du C.H."/>
            <person name="Zhou Y.H."/>
            <person name="Cheng J.X."/>
            <person name="Dai P.F."/>
            <person name="Guo W.B."/>
            <person name="Han X.H."/>
            <person name="Huang E.J."/>
            <person name="Li L.F."/>
            <person name="Wei W."/>
            <person name="Gao Y.C."/>
            <person name="Liu J.Z."/>
            <person name="Shao H.Z."/>
            <person name="Wang X."/>
            <person name="Wang C.C."/>
            <person name="Yang T.C."/>
            <person name="Huo Q.B."/>
            <person name="Li W."/>
            <person name="Chen H.Y."/>
            <person name="Chen S.E."/>
            <person name="Zhou L.G."/>
            <person name="Ni X.B."/>
            <person name="Tian J.H."/>
            <person name="Sheng Y."/>
            <person name="Liu T."/>
            <person name="Pan Y.S."/>
            <person name="Xia L.Y."/>
            <person name="Li J."/>
            <person name="Zhao F."/>
            <person name="Cao W.C."/>
        </authorList>
    </citation>
    <scope>NUCLEOTIDE SEQUENCE</scope>
    <source>
        <strain evidence="2">Rsan-2018</strain>
    </source>
</reference>
<dbReference type="AlphaFoldDB" id="A0A9D4SYA8"/>
<dbReference type="EMBL" id="JABSTV010001249">
    <property type="protein sequence ID" value="KAH7961425.1"/>
    <property type="molecule type" value="Genomic_DNA"/>
</dbReference>
<feature type="compositionally biased region" description="Polar residues" evidence="1">
    <location>
        <begin position="104"/>
        <end position="115"/>
    </location>
</feature>
<accession>A0A9D4SYA8</accession>
<dbReference type="Proteomes" id="UP000821837">
    <property type="component" value="Chromosome 3"/>
</dbReference>
<evidence type="ECO:0000313" key="2">
    <source>
        <dbReference type="EMBL" id="KAH7961425.1"/>
    </source>
</evidence>
<protein>
    <submittedName>
        <fullName evidence="2">Uncharacterized protein</fullName>
    </submittedName>
</protein>
<feature type="region of interest" description="Disordered" evidence="1">
    <location>
        <begin position="101"/>
        <end position="143"/>
    </location>
</feature>
<feature type="compositionally biased region" description="Basic and acidic residues" evidence="1">
    <location>
        <begin position="124"/>
        <end position="141"/>
    </location>
</feature>
<gene>
    <name evidence="2" type="ORF">HPB52_008919</name>
</gene>
<evidence type="ECO:0000313" key="3">
    <source>
        <dbReference type="Proteomes" id="UP000821837"/>
    </source>
</evidence>
<evidence type="ECO:0000256" key="1">
    <source>
        <dbReference type="SAM" id="MobiDB-lite"/>
    </source>
</evidence>
<keyword evidence="3" id="KW-1185">Reference proteome</keyword>
<proteinExistence type="predicted"/>
<name>A0A9D4SYA8_RHISA</name>
<organism evidence="2 3">
    <name type="scientific">Rhipicephalus sanguineus</name>
    <name type="common">Brown dog tick</name>
    <name type="synonym">Ixodes sanguineus</name>
    <dbReference type="NCBI Taxonomy" id="34632"/>
    <lineage>
        <taxon>Eukaryota</taxon>
        <taxon>Metazoa</taxon>
        <taxon>Ecdysozoa</taxon>
        <taxon>Arthropoda</taxon>
        <taxon>Chelicerata</taxon>
        <taxon>Arachnida</taxon>
        <taxon>Acari</taxon>
        <taxon>Parasitiformes</taxon>
        <taxon>Ixodida</taxon>
        <taxon>Ixodoidea</taxon>
        <taxon>Ixodidae</taxon>
        <taxon>Rhipicephalinae</taxon>
        <taxon>Rhipicephalus</taxon>
        <taxon>Rhipicephalus</taxon>
    </lineage>
</organism>